<proteinExistence type="predicted"/>
<keyword evidence="2" id="KW-1185">Reference proteome</keyword>
<accession>A0A4Y2VVA8</accession>
<protein>
    <submittedName>
        <fullName evidence="1">Uncharacterized protein</fullName>
    </submittedName>
</protein>
<reference evidence="1 2" key="1">
    <citation type="journal article" date="2019" name="Sci. Rep.">
        <title>Orb-weaving spider Araneus ventricosus genome elucidates the spidroin gene catalogue.</title>
        <authorList>
            <person name="Kono N."/>
            <person name="Nakamura H."/>
            <person name="Ohtoshi R."/>
            <person name="Moran D.A.P."/>
            <person name="Shinohara A."/>
            <person name="Yoshida Y."/>
            <person name="Fujiwara M."/>
            <person name="Mori M."/>
            <person name="Tomita M."/>
            <person name="Arakawa K."/>
        </authorList>
    </citation>
    <scope>NUCLEOTIDE SEQUENCE [LARGE SCALE GENOMIC DNA]</scope>
</reference>
<dbReference type="EMBL" id="BGPR01051698">
    <property type="protein sequence ID" value="GBO28611.1"/>
    <property type="molecule type" value="Genomic_DNA"/>
</dbReference>
<dbReference type="Proteomes" id="UP000499080">
    <property type="component" value="Unassembled WGS sequence"/>
</dbReference>
<gene>
    <name evidence="1" type="ORF">AVEN_216712_1</name>
</gene>
<comment type="caution">
    <text evidence="1">The sequence shown here is derived from an EMBL/GenBank/DDBJ whole genome shotgun (WGS) entry which is preliminary data.</text>
</comment>
<evidence type="ECO:0000313" key="2">
    <source>
        <dbReference type="Proteomes" id="UP000499080"/>
    </source>
</evidence>
<organism evidence="1 2">
    <name type="scientific">Araneus ventricosus</name>
    <name type="common">Orbweaver spider</name>
    <name type="synonym">Epeira ventricosa</name>
    <dbReference type="NCBI Taxonomy" id="182803"/>
    <lineage>
        <taxon>Eukaryota</taxon>
        <taxon>Metazoa</taxon>
        <taxon>Ecdysozoa</taxon>
        <taxon>Arthropoda</taxon>
        <taxon>Chelicerata</taxon>
        <taxon>Arachnida</taxon>
        <taxon>Araneae</taxon>
        <taxon>Araneomorphae</taxon>
        <taxon>Entelegynae</taxon>
        <taxon>Araneoidea</taxon>
        <taxon>Araneidae</taxon>
        <taxon>Araneus</taxon>
    </lineage>
</organism>
<evidence type="ECO:0000313" key="1">
    <source>
        <dbReference type="EMBL" id="GBO28611.1"/>
    </source>
</evidence>
<name>A0A4Y2VVA8_ARAVE</name>
<dbReference type="AlphaFoldDB" id="A0A4Y2VVA8"/>
<sequence length="89" mass="10021">MFPGFPGKEKRKGNQKPYSERIYTCRISTFMARLTNGVVGYPDWLEIQIIDHVVPNLVGVFVLMTVFGIQHSKFACSGVLVNVQPYTSP</sequence>